<organism evidence="1 2">
    <name type="scientific">Eretmocerus hayati</name>
    <dbReference type="NCBI Taxonomy" id="131215"/>
    <lineage>
        <taxon>Eukaryota</taxon>
        <taxon>Metazoa</taxon>
        <taxon>Ecdysozoa</taxon>
        <taxon>Arthropoda</taxon>
        <taxon>Hexapoda</taxon>
        <taxon>Insecta</taxon>
        <taxon>Pterygota</taxon>
        <taxon>Neoptera</taxon>
        <taxon>Endopterygota</taxon>
        <taxon>Hymenoptera</taxon>
        <taxon>Apocrita</taxon>
        <taxon>Proctotrupomorpha</taxon>
        <taxon>Chalcidoidea</taxon>
        <taxon>Aphelinidae</taxon>
        <taxon>Aphelininae</taxon>
        <taxon>Eretmocerus</taxon>
    </lineage>
</organism>
<dbReference type="EMBL" id="CM056741">
    <property type="protein sequence ID" value="KAJ8686012.1"/>
    <property type="molecule type" value="Genomic_DNA"/>
</dbReference>
<keyword evidence="2" id="KW-1185">Reference proteome</keyword>
<sequence length="197" mass="22821">MDMSTYQKKTSLDDRIIFMKPGKQNVSTQFFTSKSFKESRLQKYVGFIHAFTGCDTTSCFYGKGKKKLHKILLDNQDLLPLVDSFYDEKTSSVEVAECGSEIIARLYGTKAENKKKISLLDLRYKHFETSTIKDNFKLECLPPSKGAAAQHSYRVYHQLQTWLGLKKDATEWGWKPTSNVNTKLDEIYHDFIHEIRL</sequence>
<evidence type="ECO:0000313" key="1">
    <source>
        <dbReference type="EMBL" id="KAJ8686012.1"/>
    </source>
</evidence>
<accession>A0ACC2PRI2</accession>
<protein>
    <submittedName>
        <fullName evidence="1">Uncharacterized protein</fullName>
    </submittedName>
</protein>
<reference evidence="1" key="1">
    <citation type="submission" date="2023-04" db="EMBL/GenBank/DDBJ databases">
        <title>A chromosome-level genome assembly of the parasitoid wasp Eretmocerus hayati.</title>
        <authorList>
            <person name="Zhong Y."/>
            <person name="Liu S."/>
            <person name="Liu Y."/>
        </authorList>
    </citation>
    <scope>NUCLEOTIDE SEQUENCE</scope>
    <source>
        <strain evidence="1">ZJU_SS_LIU_2023</strain>
    </source>
</reference>
<name>A0ACC2PRI2_9HYME</name>
<gene>
    <name evidence="1" type="ORF">QAD02_021805</name>
</gene>
<dbReference type="Proteomes" id="UP001239111">
    <property type="component" value="Chromosome 1"/>
</dbReference>
<evidence type="ECO:0000313" key="2">
    <source>
        <dbReference type="Proteomes" id="UP001239111"/>
    </source>
</evidence>
<proteinExistence type="predicted"/>
<comment type="caution">
    <text evidence="1">The sequence shown here is derived from an EMBL/GenBank/DDBJ whole genome shotgun (WGS) entry which is preliminary data.</text>
</comment>